<keyword evidence="2" id="KW-1185">Reference proteome</keyword>
<name>A0ABW0PIP0_9BURK</name>
<dbReference type="RefSeq" id="WP_379722911.1">
    <property type="nucleotide sequence ID" value="NZ_JBHSMS010000047.1"/>
</dbReference>
<gene>
    <name evidence="1" type="ORF">ACFPOU_15335</name>
</gene>
<organism evidence="1 2">
    <name type="scientific">Massilia jejuensis</name>
    <dbReference type="NCBI Taxonomy" id="648894"/>
    <lineage>
        <taxon>Bacteria</taxon>
        <taxon>Pseudomonadati</taxon>
        <taxon>Pseudomonadota</taxon>
        <taxon>Betaproteobacteria</taxon>
        <taxon>Burkholderiales</taxon>
        <taxon>Oxalobacteraceae</taxon>
        <taxon>Telluria group</taxon>
        <taxon>Massilia</taxon>
    </lineage>
</organism>
<accession>A0ABW0PIP0</accession>
<dbReference type="Proteomes" id="UP001596031">
    <property type="component" value="Unassembled WGS sequence"/>
</dbReference>
<sequence>MGSIVAAGHDPVKLTALIYQALAEGDASKAVIAQYAAHLIATGNNGQGENLLSRLPPYLQRAAIHLNGKKEKVAGARQFR</sequence>
<comment type="caution">
    <text evidence="1">The sequence shown here is derived from an EMBL/GenBank/DDBJ whole genome shotgun (WGS) entry which is preliminary data.</text>
</comment>
<protein>
    <submittedName>
        <fullName evidence="1">Uncharacterized protein</fullName>
    </submittedName>
</protein>
<reference evidence="2" key="1">
    <citation type="journal article" date="2019" name="Int. J. Syst. Evol. Microbiol.">
        <title>The Global Catalogue of Microorganisms (GCM) 10K type strain sequencing project: providing services to taxonomists for standard genome sequencing and annotation.</title>
        <authorList>
            <consortium name="The Broad Institute Genomics Platform"/>
            <consortium name="The Broad Institute Genome Sequencing Center for Infectious Disease"/>
            <person name="Wu L."/>
            <person name="Ma J."/>
        </authorList>
    </citation>
    <scope>NUCLEOTIDE SEQUENCE [LARGE SCALE GENOMIC DNA]</scope>
    <source>
        <strain evidence="2">CCUG 38813</strain>
    </source>
</reference>
<evidence type="ECO:0000313" key="2">
    <source>
        <dbReference type="Proteomes" id="UP001596031"/>
    </source>
</evidence>
<evidence type="ECO:0000313" key="1">
    <source>
        <dbReference type="EMBL" id="MFC5512496.1"/>
    </source>
</evidence>
<dbReference type="EMBL" id="JBHSMS010000047">
    <property type="protein sequence ID" value="MFC5512496.1"/>
    <property type="molecule type" value="Genomic_DNA"/>
</dbReference>
<proteinExistence type="predicted"/>